<evidence type="ECO:0000256" key="1">
    <source>
        <dbReference type="ARBA" id="ARBA00022536"/>
    </source>
</evidence>
<dbReference type="FunFam" id="2.10.25.10:FF:000672">
    <property type="entry name" value="Uncharacterized protein, isoform C"/>
    <property type="match status" value="1"/>
</dbReference>
<dbReference type="PROSITE" id="PS00022">
    <property type="entry name" value="EGF_1"/>
    <property type="match status" value="1"/>
</dbReference>
<keyword evidence="8" id="KW-1185">Reference proteome</keyword>
<reference evidence="7 8" key="1">
    <citation type="submission" date="2024-03" db="EMBL/GenBank/DDBJ databases">
        <title>The genome assembly and annotation of the cricket Gryllus longicercus Weissman &amp; Gray.</title>
        <authorList>
            <person name="Szrajer S."/>
            <person name="Gray D."/>
            <person name="Ylla G."/>
        </authorList>
    </citation>
    <scope>NUCLEOTIDE SEQUENCE [LARGE SCALE GENOMIC DNA]</scope>
    <source>
        <strain evidence="7">DAG 2021-001</strain>
        <tissue evidence="7">Whole body minus gut</tissue>
    </source>
</reference>
<organism evidence="7 8">
    <name type="scientific">Gryllus longicercus</name>
    <dbReference type="NCBI Taxonomy" id="2509291"/>
    <lineage>
        <taxon>Eukaryota</taxon>
        <taxon>Metazoa</taxon>
        <taxon>Ecdysozoa</taxon>
        <taxon>Arthropoda</taxon>
        <taxon>Hexapoda</taxon>
        <taxon>Insecta</taxon>
        <taxon>Pterygota</taxon>
        <taxon>Neoptera</taxon>
        <taxon>Polyneoptera</taxon>
        <taxon>Orthoptera</taxon>
        <taxon>Ensifera</taxon>
        <taxon>Gryllidea</taxon>
        <taxon>Grylloidea</taxon>
        <taxon>Gryllidae</taxon>
        <taxon>Gryllinae</taxon>
        <taxon>Gryllus</taxon>
    </lineage>
</organism>
<feature type="domain" description="EGF-like" evidence="6">
    <location>
        <begin position="128"/>
        <end position="167"/>
    </location>
</feature>
<dbReference type="SUPFAM" id="SSF82671">
    <property type="entry name" value="SEA domain"/>
    <property type="match status" value="1"/>
</dbReference>
<dbReference type="GO" id="GO:0005509">
    <property type="term" value="F:calcium ion binding"/>
    <property type="evidence" value="ECO:0007669"/>
    <property type="project" value="InterPro"/>
</dbReference>
<dbReference type="Proteomes" id="UP001378592">
    <property type="component" value="Unassembled WGS sequence"/>
</dbReference>
<dbReference type="InterPro" id="IPR049883">
    <property type="entry name" value="NOTCH1_EGF-like"/>
</dbReference>
<dbReference type="InterPro" id="IPR000742">
    <property type="entry name" value="EGF"/>
</dbReference>
<dbReference type="EMBL" id="JAZDUA010001382">
    <property type="protein sequence ID" value="KAK7788270.1"/>
    <property type="molecule type" value="Genomic_DNA"/>
</dbReference>
<dbReference type="Gene3D" id="2.10.25.10">
    <property type="entry name" value="Laminin"/>
    <property type="match status" value="1"/>
</dbReference>
<keyword evidence="1 3" id="KW-0245">EGF-like domain</keyword>
<keyword evidence="5" id="KW-1133">Transmembrane helix</keyword>
<keyword evidence="2" id="KW-1015">Disulfide bond</keyword>
<sequence>MLMSLRVDRLYERRVVWSSDLQDPSSEMYQQLQWEASRAVDSAMSMTPFSDDFLGARVNGVYAAPGTAAPVFVNLTLQLEETAETLRPAVRHDVQRHLLGVIHRRANNVGESALWVDAPAGAVSHLQDVDECARPELHDCHPRAVCSNVFGGFRCACAEGLRDPWADQPARAGRACEPCPPEHCGGPARGACHYDAQGQPVCTCTGNFYGAQCEVDGEVLGVAVGASVAAVVIIALTLVCLCMWSRRWQREQKAAVGSPVFGYLGAAGGTVKTPAVGGPPYQVSLEDRLRWAQIADVMAQANHYSTPLACQQPEPGGTVPTRPSSAVFGYPALPAALTATLPPAPLPRLGLHGLLPPPPAPQGAPPPPPAPSTRAGSGARTIDNCSSGDDEDRADLLGGRSFHVPRPKSRSSVANQSGIYYDVDYDQSDIYGTKHPSIPMNTYASRGSYHRQ</sequence>
<evidence type="ECO:0000313" key="8">
    <source>
        <dbReference type="Proteomes" id="UP001378592"/>
    </source>
</evidence>
<evidence type="ECO:0000256" key="5">
    <source>
        <dbReference type="SAM" id="Phobius"/>
    </source>
</evidence>
<keyword evidence="5" id="KW-0472">Membrane</keyword>
<feature type="compositionally biased region" description="Pro residues" evidence="4">
    <location>
        <begin position="355"/>
        <end position="371"/>
    </location>
</feature>
<dbReference type="PROSITE" id="PS50026">
    <property type="entry name" value="EGF_3"/>
    <property type="match status" value="1"/>
</dbReference>
<dbReference type="InterPro" id="IPR018097">
    <property type="entry name" value="EGF_Ca-bd_CS"/>
</dbReference>
<dbReference type="PROSITE" id="PS00010">
    <property type="entry name" value="ASX_HYDROXYL"/>
    <property type="match status" value="1"/>
</dbReference>
<comment type="caution">
    <text evidence="3">Lacks conserved residue(s) required for the propagation of feature annotation.</text>
</comment>
<dbReference type="InterPro" id="IPR001881">
    <property type="entry name" value="EGF-like_Ca-bd_dom"/>
</dbReference>
<proteinExistence type="predicted"/>
<feature type="region of interest" description="Disordered" evidence="4">
    <location>
        <begin position="348"/>
        <end position="418"/>
    </location>
</feature>
<accession>A0AAN9YT20</accession>
<dbReference type="InterPro" id="IPR000152">
    <property type="entry name" value="EGF-type_Asp/Asn_hydroxyl_site"/>
</dbReference>
<protein>
    <recommendedName>
        <fullName evidence="6">EGF-like domain-containing protein</fullName>
    </recommendedName>
</protein>
<comment type="caution">
    <text evidence="7">The sequence shown here is derived from an EMBL/GenBank/DDBJ whole genome shotgun (WGS) entry which is preliminary data.</text>
</comment>
<feature type="region of interest" description="Disordered" evidence="4">
    <location>
        <begin position="431"/>
        <end position="452"/>
    </location>
</feature>
<evidence type="ECO:0000256" key="4">
    <source>
        <dbReference type="SAM" id="MobiDB-lite"/>
    </source>
</evidence>
<dbReference type="CDD" id="cd00054">
    <property type="entry name" value="EGF_CA"/>
    <property type="match status" value="1"/>
</dbReference>
<dbReference type="SMART" id="SM00181">
    <property type="entry name" value="EGF"/>
    <property type="match status" value="2"/>
</dbReference>
<gene>
    <name evidence="7" type="ORF">R5R35_013528</name>
</gene>
<dbReference type="SUPFAM" id="SSF57196">
    <property type="entry name" value="EGF/Laminin"/>
    <property type="match status" value="1"/>
</dbReference>
<keyword evidence="5" id="KW-0812">Transmembrane</keyword>
<evidence type="ECO:0000313" key="7">
    <source>
        <dbReference type="EMBL" id="KAK7788270.1"/>
    </source>
</evidence>
<evidence type="ECO:0000259" key="6">
    <source>
        <dbReference type="PROSITE" id="PS50026"/>
    </source>
</evidence>
<dbReference type="Pfam" id="PF07645">
    <property type="entry name" value="EGF_CA"/>
    <property type="match status" value="1"/>
</dbReference>
<feature type="transmembrane region" description="Helical" evidence="5">
    <location>
        <begin position="219"/>
        <end position="244"/>
    </location>
</feature>
<name>A0AAN9YT20_9ORTH</name>
<evidence type="ECO:0000256" key="3">
    <source>
        <dbReference type="PROSITE-ProRule" id="PRU00076"/>
    </source>
</evidence>
<evidence type="ECO:0000256" key="2">
    <source>
        <dbReference type="ARBA" id="ARBA00023157"/>
    </source>
</evidence>
<dbReference type="AlphaFoldDB" id="A0AAN9YT20"/>
<dbReference type="SMART" id="SM00179">
    <property type="entry name" value="EGF_CA"/>
    <property type="match status" value="1"/>
</dbReference>
<dbReference type="PROSITE" id="PS01187">
    <property type="entry name" value="EGF_CA"/>
    <property type="match status" value="1"/>
</dbReference>
<dbReference type="InterPro" id="IPR036364">
    <property type="entry name" value="SEA_dom_sf"/>
</dbReference>